<evidence type="ECO:0000256" key="4">
    <source>
        <dbReference type="ARBA" id="ARBA00022695"/>
    </source>
</evidence>
<keyword evidence="7" id="KW-0067">ATP-binding</keyword>
<sequence>MKTKEEVIKVLKHELPYLKQRYGVSNVGLFGSYSRNEQTEHSDIDLLVDFERPIDFFKLFEVEDYLKEKFGIKVEIVTRPALKDRIKNRILKEVSYVS</sequence>
<evidence type="ECO:0000256" key="3">
    <source>
        <dbReference type="ARBA" id="ARBA00022679"/>
    </source>
</evidence>
<comment type="caution">
    <text evidence="14">The sequence shown here is derived from an EMBL/GenBank/DDBJ whole genome shotgun (WGS) entry which is preliminary data.</text>
</comment>
<comment type="similarity">
    <text evidence="10">Belongs to the MntA antitoxin family.</text>
</comment>
<evidence type="ECO:0000313" key="15">
    <source>
        <dbReference type="Proteomes" id="UP000092420"/>
    </source>
</evidence>
<evidence type="ECO:0000256" key="10">
    <source>
        <dbReference type="ARBA" id="ARBA00038276"/>
    </source>
</evidence>
<keyword evidence="2" id="KW-1277">Toxin-antitoxin system</keyword>
<keyword evidence="4" id="KW-0548">Nucleotidyltransferase</keyword>
<dbReference type="Pfam" id="PF01909">
    <property type="entry name" value="NTP_transf_2"/>
    <property type="match status" value="1"/>
</dbReference>
<name>A0A150JA66_9EURY</name>
<dbReference type="InterPro" id="IPR043519">
    <property type="entry name" value="NT_sf"/>
</dbReference>
<evidence type="ECO:0000256" key="11">
    <source>
        <dbReference type="ARBA" id="ARBA00047518"/>
    </source>
</evidence>
<comment type="catalytic activity">
    <reaction evidence="11">
        <text>O-(5'-adenylyl)-L-tyrosyl-[protein] + ATP = O-[5'-(adenylyl-(5'-&gt;3')-adenylyl)]-L-tyrosyl-[protein] + diphosphate</text>
        <dbReference type="Rhea" id="RHEA:66528"/>
        <dbReference type="Rhea" id="RHEA-COMP:13846"/>
        <dbReference type="Rhea" id="RHEA-COMP:17046"/>
        <dbReference type="ChEBI" id="CHEBI:30616"/>
        <dbReference type="ChEBI" id="CHEBI:33019"/>
        <dbReference type="ChEBI" id="CHEBI:83624"/>
        <dbReference type="ChEBI" id="CHEBI:167160"/>
    </reaction>
</comment>
<gene>
    <name evidence="14" type="ORF">AN188_01285</name>
</gene>
<comment type="cofactor">
    <cofactor evidence="1">
        <name>Mg(2+)</name>
        <dbReference type="ChEBI" id="CHEBI:18420"/>
    </cofactor>
</comment>
<keyword evidence="6" id="KW-0547">Nucleotide-binding</keyword>
<evidence type="ECO:0000256" key="9">
    <source>
        <dbReference type="ARBA" id="ARBA00034531"/>
    </source>
</evidence>
<comment type="catalytic activity">
    <reaction evidence="12">
        <text>L-tyrosyl-[protein] + ATP = O-(5'-adenylyl)-L-tyrosyl-[protein] + diphosphate</text>
        <dbReference type="Rhea" id="RHEA:54288"/>
        <dbReference type="Rhea" id="RHEA-COMP:10136"/>
        <dbReference type="Rhea" id="RHEA-COMP:13846"/>
        <dbReference type="ChEBI" id="CHEBI:30616"/>
        <dbReference type="ChEBI" id="CHEBI:33019"/>
        <dbReference type="ChEBI" id="CHEBI:46858"/>
        <dbReference type="ChEBI" id="CHEBI:83624"/>
        <dbReference type="EC" id="2.7.7.108"/>
    </reaction>
</comment>
<evidence type="ECO:0000256" key="8">
    <source>
        <dbReference type="ARBA" id="ARBA00022842"/>
    </source>
</evidence>
<evidence type="ECO:0000256" key="2">
    <source>
        <dbReference type="ARBA" id="ARBA00022649"/>
    </source>
</evidence>
<dbReference type="PANTHER" id="PTHR33571:SF14">
    <property type="entry name" value="PROTEIN ADENYLYLTRANSFERASE MJ0435-RELATED"/>
    <property type="match status" value="1"/>
</dbReference>
<protein>
    <recommendedName>
        <fullName evidence="9">protein adenylyltransferase</fullName>
        <ecNumber evidence="9">2.7.7.108</ecNumber>
    </recommendedName>
</protein>
<reference evidence="14 15" key="1">
    <citation type="journal article" date="2016" name="ISME J.">
        <title>Chasing the elusive Euryarchaeota class WSA2: genomes reveal a uniquely fastidious methyl-reducing methanogen.</title>
        <authorList>
            <person name="Nobu M.K."/>
            <person name="Narihiro T."/>
            <person name="Kuroda K."/>
            <person name="Mei R."/>
            <person name="Liu W.T."/>
        </authorList>
    </citation>
    <scope>NUCLEOTIDE SEQUENCE [LARGE SCALE GENOMIC DNA]</scope>
    <source>
        <strain evidence="14">ADurb1013_Bin02101</strain>
    </source>
</reference>
<dbReference type="GO" id="GO:0046872">
    <property type="term" value="F:metal ion binding"/>
    <property type="evidence" value="ECO:0007669"/>
    <property type="project" value="UniProtKB-KW"/>
</dbReference>
<evidence type="ECO:0000313" key="14">
    <source>
        <dbReference type="EMBL" id="KYC54096.1"/>
    </source>
</evidence>
<dbReference type="InterPro" id="IPR002934">
    <property type="entry name" value="Polymerase_NTP_transf_dom"/>
</dbReference>
<dbReference type="PANTHER" id="PTHR33571">
    <property type="entry name" value="SSL8005 PROTEIN"/>
    <property type="match status" value="1"/>
</dbReference>
<dbReference type="GO" id="GO:0005524">
    <property type="term" value="F:ATP binding"/>
    <property type="evidence" value="ECO:0007669"/>
    <property type="project" value="UniProtKB-KW"/>
</dbReference>
<evidence type="ECO:0000256" key="12">
    <source>
        <dbReference type="ARBA" id="ARBA00048696"/>
    </source>
</evidence>
<dbReference type="SUPFAM" id="SSF81301">
    <property type="entry name" value="Nucleotidyltransferase"/>
    <property type="match status" value="1"/>
</dbReference>
<dbReference type="EMBL" id="LNJB01000018">
    <property type="protein sequence ID" value="KYC54096.1"/>
    <property type="molecule type" value="Genomic_DNA"/>
</dbReference>
<organism evidence="14 15">
    <name type="scientific">Candidatus Methanofastidiosum methylothiophilum</name>
    <dbReference type="NCBI Taxonomy" id="1705564"/>
    <lineage>
        <taxon>Archaea</taxon>
        <taxon>Methanobacteriati</taxon>
        <taxon>Methanobacteriota</taxon>
        <taxon>Stenosarchaea group</taxon>
        <taxon>Candidatus Methanofastidiosia</taxon>
        <taxon>Candidatus Methanofastidiosales</taxon>
        <taxon>Candidatus Methanofastidiosaceae</taxon>
        <taxon>Candidatus Methanofastidiosum</taxon>
    </lineage>
</organism>
<accession>A0A150JA66</accession>
<dbReference type="CDD" id="cd05403">
    <property type="entry name" value="NT_KNTase_like"/>
    <property type="match status" value="1"/>
</dbReference>
<keyword evidence="3 14" id="KW-0808">Transferase</keyword>
<keyword evidence="5" id="KW-0479">Metal-binding</keyword>
<proteinExistence type="inferred from homology"/>
<evidence type="ECO:0000259" key="13">
    <source>
        <dbReference type="Pfam" id="PF01909"/>
    </source>
</evidence>
<dbReference type="Proteomes" id="UP000092420">
    <property type="component" value="Unassembled WGS sequence"/>
</dbReference>
<evidence type="ECO:0000256" key="1">
    <source>
        <dbReference type="ARBA" id="ARBA00001946"/>
    </source>
</evidence>
<evidence type="ECO:0000256" key="5">
    <source>
        <dbReference type="ARBA" id="ARBA00022723"/>
    </source>
</evidence>
<evidence type="ECO:0000256" key="7">
    <source>
        <dbReference type="ARBA" id="ARBA00022840"/>
    </source>
</evidence>
<feature type="domain" description="Polymerase nucleotidyl transferase" evidence="13">
    <location>
        <begin position="17"/>
        <end position="96"/>
    </location>
</feature>
<dbReference type="GO" id="GO:0070733">
    <property type="term" value="F:AMPylase activity"/>
    <property type="evidence" value="ECO:0007669"/>
    <property type="project" value="UniProtKB-EC"/>
</dbReference>
<dbReference type="InterPro" id="IPR052038">
    <property type="entry name" value="Type-VII_TA_antitoxin"/>
</dbReference>
<evidence type="ECO:0000256" key="6">
    <source>
        <dbReference type="ARBA" id="ARBA00022741"/>
    </source>
</evidence>
<dbReference type="EC" id="2.7.7.108" evidence="9"/>
<dbReference type="AlphaFoldDB" id="A0A150JA66"/>
<dbReference type="Gene3D" id="3.30.460.10">
    <property type="entry name" value="Beta Polymerase, domain 2"/>
    <property type="match status" value="1"/>
</dbReference>
<keyword evidence="8" id="KW-0460">Magnesium</keyword>